<dbReference type="Pfam" id="PF00023">
    <property type="entry name" value="Ank"/>
    <property type="match status" value="1"/>
</dbReference>
<feature type="repeat" description="ANK" evidence="3">
    <location>
        <begin position="192"/>
        <end position="224"/>
    </location>
</feature>
<gene>
    <name evidence="5" type="ORF">IMZ08_08855</name>
</gene>
<feature type="repeat" description="ANK" evidence="3">
    <location>
        <begin position="159"/>
        <end position="191"/>
    </location>
</feature>
<protein>
    <submittedName>
        <fullName evidence="5">Ankyrin repeat domain-containing protein</fullName>
    </submittedName>
</protein>
<evidence type="ECO:0000313" key="6">
    <source>
        <dbReference type="Proteomes" id="UP001516662"/>
    </source>
</evidence>
<dbReference type="PROSITE" id="PS50088">
    <property type="entry name" value="ANK_REPEAT"/>
    <property type="match status" value="4"/>
</dbReference>
<reference evidence="5 6" key="1">
    <citation type="submission" date="2020-10" db="EMBL/GenBank/DDBJ databases">
        <title>Bacillus sp. HD4P25, an endophyte from a halophyte.</title>
        <authorList>
            <person name="Sun J.-Q."/>
        </authorList>
    </citation>
    <scope>NUCLEOTIDE SEQUENCE [LARGE SCALE GENOMIC DNA]</scope>
    <source>
        <strain evidence="5 6">YIM 93174</strain>
    </source>
</reference>
<proteinExistence type="predicted"/>
<keyword evidence="2 3" id="KW-0040">ANK repeat</keyword>
<accession>A0ABR9QI44</accession>
<dbReference type="Proteomes" id="UP001516662">
    <property type="component" value="Unassembled WGS sequence"/>
</dbReference>
<evidence type="ECO:0000256" key="1">
    <source>
        <dbReference type="ARBA" id="ARBA00022737"/>
    </source>
</evidence>
<dbReference type="RefSeq" id="WP_209794358.1">
    <property type="nucleotide sequence ID" value="NZ_JAGGKM010000004.1"/>
</dbReference>
<dbReference type="PANTHER" id="PTHR24171">
    <property type="entry name" value="ANKYRIN REPEAT DOMAIN-CONTAINING PROTEIN 39-RELATED"/>
    <property type="match status" value="1"/>
</dbReference>
<keyword evidence="4" id="KW-1133">Transmembrane helix</keyword>
<dbReference type="PROSITE" id="PS50297">
    <property type="entry name" value="ANK_REP_REGION"/>
    <property type="match status" value="4"/>
</dbReference>
<dbReference type="PRINTS" id="PR01415">
    <property type="entry name" value="ANKYRIN"/>
</dbReference>
<keyword evidence="4" id="KW-0812">Transmembrane</keyword>
<evidence type="ECO:0000256" key="3">
    <source>
        <dbReference type="PROSITE-ProRule" id="PRU00023"/>
    </source>
</evidence>
<keyword evidence="1" id="KW-0677">Repeat</keyword>
<evidence type="ECO:0000256" key="4">
    <source>
        <dbReference type="SAM" id="Phobius"/>
    </source>
</evidence>
<evidence type="ECO:0000313" key="5">
    <source>
        <dbReference type="EMBL" id="MBE4908162.1"/>
    </source>
</evidence>
<dbReference type="Pfam" id="PF12796">
    <property type="entry name" value="Ank_2"/>
    <property type="match status" value="1"/>
</dbReference>
<comment type="caution">
    <text evidence="5">The sequence shown here is derived from an EMBL/GenBank/DDBJ whole genome shotgun (WGS) entry which is preliminary data.</text>
</comment>
<feature type="transmembrane region" description="Helical" evidence="4">
    <location>
        <begin position="12"/>
        <end position="37"/>
    </location>
</feature>
<dbReference type="Gene3D" id="1.25.40.20">
    <property type="entry name" value="Ankyrin repeat-containing domain"/>
    <property type="match status" value="3"/>
</dbReference>
<keyword evidence="4" id="KW-0472">Membrane</keyword>
<dbReference type="EMBL" id="JADCLJ010000019">
    <property type="protein sequence ID" value="MBE4908162.1"/>
    <property type="molecule type" value="Genomic_DNA"/>
</dbReference>
<dbReference type="PANTHER" id="PTHR24171:SF9">
    <property type="entry name" value="ANKYRIN REPEAT DOMAIN-CONTAINING PROTEIN 39"/>
    <property type="match status" value="1"/>
</dbReference>
<sequence>MKSLNILLLRLFFKFLLGGLVLKKLIIFLIIVTTMTISGCTKLDKLNKNQTEELFTAVEEADLEQVKILTEENIDLESKNDSGETVFIMSLKYGLHDIANLLLESGAKSNYEISEQNPIPALSLSISTTPDIKDTVDSASLDLIDQLLNNVEVDQKDMTGSTALHYASRKGSAHVVNKLLDAGADPTITNSLAETPLLLASARGHSEVVKALIEKGSNVNEIDSNGWSPLMLAISNDHIEAALSLIKKEANVNYQTQNEGYTALMIASEYGYQESVRILLENGAEKSLKDNLGEQAIDKAKKWNHDEIVSYLNGEK</sequence>
<dbReference type="SUPFAM" id="SSF48403">
    <property type="entry name" value="Ankyrin repeat"/>
    <property type="match status" value="1"/>
</dbReference>
<dbReference type="InterPro" id="IPR002110">
    <property type="entry name" value="Ankyrin_rpt"/>
</dbReference>
<keyword evidence="6" id="KW-1185">Reference proteome</keyword>
<dbReference type="InterPro" id="IPR036770">
    <property type="entry name" value="Ankyrin_rpt-contain_sf"/>
</dbReference>
<organism evidence="5 6">
    <name type="scientific">Litchfieldia luteola</name>
    <dbReference type="NCBI Taxonomy" id="682179"/>
    <lineage>
        <taxon>Bacteria</taxon>
        <taxon>Bacillati</taxon>
        <taxon>Bacillota</taxon>
        <taxon>Bacilli</taxon>
        <taxon>Bacillales</taxon>
        <taxon>Bacillaceae</taxon>
        <taxon>Litchfieldia</taxon>
    </lineage>
</organism>
<dbReference type="SMART" id="SM00248">
    <property type="entry name" value="ANK"/>
    <property type="match status" value="6"/>
</dbReference>
<evidence type="ECO:0000256" key="2">
    <source>
        <dbReference type="ARBA" id="ARBA00023043"/>
    </source>
</evidence>
<name>A0ABR9QI44_9BACI</name>
<feature type="repeat" description="ANK" evidence="3">
    <location>
        <begin position="259"/>
        <end position="291"/>
    </location>
</feature>
<feature type="repeat" description="ANK" evidence="3">
    <location>
        <begin position="225"/>
        <end position="257"/>
    </location>
</feature>